<dbReference type="Pfam" id="PF08320">
    <property type="entry name" value="PIG-X"/>
    <property type="match status" value="1"/>
</dbReference>
<dbReference type="UniPathway" id="UPA00196"/>
<comment type="similarity">
    <text evidence="3 11">Belongs to the PIGX family.</text>
</comment>
<dbReference type="Proteomes" id="UP000243876">
    <property type="component" value="Unassembled WGS sequence"/>
</dbReference>
<dbReference type="PANTHER" id="PTHR28533:SF1">
    <property type="entry name" value="PROTEIN PBN1"/>
    <property type="match status" value="1"/>
</dbReference>
<keyword evidence="14" id="KW-1185">Reference proteome</keyword>
<evidence type="ECO:0000256" key="4">
    <source>
        <dbReference type="ARBA" id="ARBA00020410"/>
    </source>
</evidence>
<name>A0A0D6EIN3_SPOSA</name>
<gene>
    <name evidence="13" type="primary">SPOSA6832_01415</name>
</gene>
<feature type="compositionally biased region" description="Low complexity" evidence="12">
    <location>
        <begin position="1"/>
        <end position="15"/>
    </location>
</feature>
<evidence type="ECO:0000256" key="6">
    <source>
        <dbReference type="ARBA" id="ARBA00022692"/>
    </source>
</evidence>
<dbReference type="AlphaFoldDB" id="A0A0D6EIN3"/>
<evidence type="ECO:0000256" key="8">
    <source>
        <dbReference type="ARBA" id="ARBA00022989"/>
    </source>
</evidence>
<accession>A0A0D6EIN3</accession>
<reference evidence="14" key="1">
    <citation type="submission" date="2015-02" db="EMBL/GenBank/DDBJ databases">
        <authorList>
            <person name="Gon?alves P."/>
        </authorList>
    </citation>
    <scope>NUCLEOTIDE SEQUENCE [LARGE SCALE GENOMIC DNA]</scope>
</reference>
<dbReference type="GO" id="GO:0005789">
    <property type="term" value="C:endoplasmic reticulum membrane"/>
    <property type="evidence" value="ECO:0007669"/>
    <property type="project" value="UniProtKB-SubCell"/>
</dbReference>
<dbReference type="GO" id="GO:1990529">
    <property type="term" value="C:glycosylphosphatidylinositol-mannosyltransferase I complex"/>
    <property type="evidence" value="ECO:0007669"/>
    <property type="project" value="TreeGrafter"/>
</dbReference>
<dbReference type="PANTHER" id="PTHR28533">
    <property type="entry name" value="PROTEIN PBN1"/>
    <property type="match status" value="1"/>
</dbReference>
<protein>
    <recommendedName>
        <fullName evidence="4 11">Protein PBN1</fullName>
    </recommendedName>
</protein>
<dbReference type="GO" id="GO:0006506">
    <property type="term" value="P:GPI anchor biosynthetic process"/>
    <property type="evidence" value="ECO:0007669"/>
    <property type="project" value="UniProtKB-UniPathway"/>
</dbReference>
<evidence type="ECO:0000256" key="11">
    <source>
        <dbReference type="RuleBase" id="RU366056"/>
    </source>
</evidence>
<dbReference type="SMART" id="SM00780">
    <property type="entry name" value="PIG-X"/>
    <property type="match status" value="1"/>
</dbReference>
<proteinExistence type="inferred from homology"/>
<feature type="region of interest" description="Disordered" evidence="12">
    <location>
        <begin position="1"/>
        <end position="46"/>
    </location>
</feature>
<evidence type="ECO:0000256" key="10">
    <source>
        <dbReference type="ARBA" id="ARBA00023180"/>
    </source>
</evidence>
<keyword evidence="10" id="KW-0325">Glycoprotein</keyword>
<keyword evidence="5 11" id="KW-0337">GPI-anchor biosynthesis</keyword>
<dbReference type="InterPro" id="IPR042322">
    <property type="entry name" value="Pbn1"/>
</dbReference>
<evidence type="ECO:0000256" key="1">
    <source>
        <dbReference type="ARBA" id="ARBA00004643"/>
    </source>
</evidence>
<dbReference type="OrthoDB" id="5546453at2759"/>
<evidence type="ECO:0000256" key="5">
    <source>
        <dbReference type="ARBA" id="ARBA00022502"/>
    </source>
</evidence>
<comment type="function">
    <text evidence="11">Required for proper folding and/or the stability of a subset of proteins in the endoplasmic reticulum. Component of glycosylphosphatidylinositol-mannosyltransferase 1 which transfers the first of the 4 mannoses in the GPI-anchor precursors during GPI-anchor biosynthesis. Probably acts by stabilizing the mannosyltransferase GPI14.</text>
</comment>
<dbReference type="GO" id="GO:0000030">
    <property type="term" value="F:mannosyltransferase activity"/>
    <property type="evidence" value="ECO:0007669"/>
    <property type="project" value="TreeGrafter"/>
</dbReference>
<evidence type="ECO:0000256" key="12">
    <source>
        <dbReference type="SAM" id="MobiDB-lite"/>
    </source>
</evidence>
<dbReference type="InterPro" id="IPR013233">
    <property type="entry name" value="PIG-X/PBN1"/>
</dbReference>
<evidence type="ECO:0000256" key="7">
    <source>
        <dbReference type="ARBA" id="ARBA00022824"/>
    </source>
</evidence>
<evidence type="ECO:0000256" key="3">
    <source>
        <dbReference type="ARBA" id="ARBA00010345"/>
    </source>
</evidence>
<keyword evidence="7 11" id="KW-0256">Endoplasmic reticulum</keyword>
<evidence type="ECO:0000256" key="2">
    <source>
        <dbReference type="ARBA" id="ARBA00004687"/>
    </source>
</evidence>
<keyword evidence="6" id="KW-0812">Transmembrane</keyword>
<evidence type="ECO:0000313" key="13">
    <source>
        <dbReference type="EMBL" id="CEQ39829.1"/>
    </source>
</evidence>
<keyword evidence="9" id="KW-0472">Membrane</keyword>
<organism evidence="13 14">
    <name type="scientific">Sporidiobolus salmonicolor</name>
    <name type="common">Yeast-like fungus</name>
    <name type="synonym">Sporobolomyces salmonicolor</name>
    <dbReference type="NCBI Taxonomy" id="5005"/>
    <lineage>
        <taxon>Eukaryota</taxon>
        <taxon>Fungi</taxon>
        <taxon>Dikarya</taxon>
        <taxon>Basidiomycota</taxon>
        <taxon>Pucciniomycotina</taxon>
        <taxon>Microbotryomycetes</taxon>
        <taxon>Sporidiobolales</taxon>
        <taxon>Sporidiobolaceae</taxon>
        <taxon>Sporobolomyces</taxon>
    </lineage>
</organism>
<keyword evidence="8" id="KW-1133">Transmembrane helix</keyword>
<comment type="subcellular location">
    <subcellularLocation>
        <location evidence="11">Endoplasmic reticulum membrane</location>
        <topology evidence="11">Single-pass membrane protein</topology>
    </subcellularLocation>
    <subcellularLocation>
        <location evidence="1">Endoplasmic reticulum membrane</location>
        <topology evidence="1">Single-pass type III membrane protein</topology>
    </subcellularLocation>
</comment>
<evidence type="ECO:0000256" key="9">
    <source>
        <dbReference type="ARBA" id="ARBA00023136"/>
    </source>
</evidence>
<dbReference type="EMBL" id="CENE01000004">
    <property type="protein sequence ID" value="CEQ39829.1"/>
    <property type="molecule type" value="Genomic_DNA"/>
</dbReference>
<sequence>MTPSPSSYSASLSPSTGFHPTLRLSIPASASAPSPSPSPSPSSSCSLHTVLALPPSFIADRYQLAQLHREGKLGVYEGGDAGESLVVHGEGDLEGPVWGRGGVAVLVKLRSAQKGKARARADEEPAATELAVPLHLRYPLPVAERSRAAAESSENGPTRNDRSEVDLPWPWVFWACPKRGEAALARTPLEGDDDDDAPRSCAPACLPYSFPSLSAFELHFLSPDASLASGRSSSSSSCPPPLPAPLSVIIPTGVAADLPVVEAVTVAAVWFGFAWLAWTAWRTWAGLRREDQDRATKQAKSH</sequence>
<comment type="pathway">
    <text evidence="2 11">Glycolipid biosynthesis; glycosylphosphatidylinositol-anchor biosynthesis.</text>
</comment>
<evidence type="ECO:0000313" key="14">
    <source>
        <dbReference type="Proteomes" id="UP000243876"/>
    </source>
</evidence>